<evidence type="ECO:0000313" key="1">
    <source>
        <dbReference type="EMBL" id="CDO60518.1"/>
    </source>
</evidence>
<sequence length="65" mass="7010">MLGGLLEKGYEIKGILGGALILVQDASMYSCALVPDHEALSYKTQFECSVLDEIRSVDSTKSAED</sequence>
<organism evidence="1 2">
    <name type="scientific">Candidatus Phaeomarinibacter ectocarpi</name>
    <dbReference type="NCBI Taxonomy" id="1458461"/>
    <lineage>
        <taxon>Bacteria</taxon>
        <taxon>Pseudomonadati</taxon>
        <taxon>Pseudomonadota</taxon>
        <taxon>Alphaproteobacteria</taxon>
        <taxon>Hyphomicrobiales</taxon>
        <taxon>Parvibaculaceae</taxon>
        <taxon>Candidatus Phaeomarinibacter</taxon>
    </lineage>
</organism>
<evidence type="ECO:0000313" key="2">
    <source>
        <dbReference type="Proteomes" id="UP000032160"/>
    </source>
</evidence>
<dbReference type="STRING" id="1458461.BN1012_Phect2305"/>
<dbReference type="KEGG" id="pect:BN1012_Phect2305"/>
<accession>X5M9Z5</accession>
<name>X5M9Z5_9HYPH</name>
<gene>
    <name evidence="1" type="ORF">BN1012_Phect2305</name>
</gene>
<keyword evidence="2" id="KW-1185">Reference proteome</keyword>
<reference evidence="1 2" key="1">
    <citation type="journal article" date="2014" name="Front. Genet.">
        <title>Genome and metabolic network of "Candidatus Phaeomarinobacter ectocarpi" Ec32, a new candidate genus of Alphaproteobacteria frequently associated with brown algae.</title>
        <authorList>
            <person name="Dittami S.M."/>
            <person name="Barbeyron T."/>
            <person name="Boyen C."/>
            <person name="Cambefort J."/>
            <person name="Collet G."/>
            <person name="Delage L."/>
            <person name="Gobet A."/>
            <person name="Groisillier A."/>
            <person name="Leblanc C."/>
            <person name="Michel G."/>
            <person name="Scornet D."/>
            <person name="Siegel A."/>
            <person name="Tapia J.E."/>
            <person name="Tonon T."/>
        </authorList>
    </citation>
    <scope>NUCLEOTIDE SEQUENCE [LARGE SCALE GENOMIC DNA]</scope>
    <source>
        <strain evidence="1 2">Ec32</strain>
    </source>
</reference>
<protein>
    <submittedName>
        <fullName evidence="1">Uncharacterized protein</fullName>
    </submittedName>
</protein>
<dbReference type="EMBL" id="HG966617">
    <property type="protein sequence ID" value="CDO60518.1"/>
    <property type="molecule type" value="Genomic_DNA"/>
</dbReference>
<dbReference type="AlphaFoldDB" id="X5M9Z5"/>
<proteinExistence type="predicted"/>
<dbReference type="HOGENOM" id="CLU_2841654_0_0_5"/>
<dbReference type="Proteomes" id="UP000032160">
    <property type="component" value="Chromosome I"/>
</dbReference>